<feature type="binding site" evidence="7">
    <location>
        <begin position="131"/>
        <end position="134"/>
    </location>
    <ligand>
        <name>GTP</name>
        <dbReference type="ChEBI" id="CHEBI:37565"/>
    </ligand>
</feature>
<keyword evidence="5 7" id="KW-0342">GTP-binding</keyword>
<dbReference type="CDD" id="cd03699">
    <property type="entry name" value="EF4_II"/>
    <property type="match status" value="1"/>
</dbReference>
<dbReference type="PANTHER" id="PTHR43512">
    <property type="entry name" value="TRANSLATION FACTOR GUF1-RELATED"/>
    <property type="match status" value="1"/>
</dbReference>
<sequence length="598" mass="66206">MKNIRNFSIIAHIDHGKSTLSDRLIQTCGGLSDREMAAQVLDSMDLERERGITIKAQSVTLNYKAKDGETYQLNFIDTPGHVDFSYEVSRSLAACEGALLVVDAGQGVEAQTLANCYTAIEMNLEVVPILNKIDLPAADPERVAEEIEDIVGIDAMEAVRCSAKTGVGIEEVLEEIVHKIPAPEGDPNAPLQALIIDSWFDNYLGVVSLVRIKNGTLRKGDKIKVMSTGQSYNVDRLGIFTPKQVDTTVLNCGEVGWVVCAIKDILGAPVGDTLTLHNNPANSVLPGFKKVKPQVYAGLFPISSDDYEAFRDALGKLSLNDASLFYEPENSTALGFGFRCGFLGLLHMEIIQERLEREYDLDLITTAPTVVYEVEKTDGEVIYVDSPSKLPPLNNITEIREPIAECNMLLPQTYLGNVITLCVEKRGVQTNMVYHGNQVALTYEIPMGEVVLDFFDRLKSTSRGYASLDYGFKRFQAADMVRVDIMINGERVDALALIVHKDNAPYRGRELVEKMRELIPRQQFDIAIQAAIGNHIIARSTVKQLRKNVLAKCYGGDVSRKKKLLQKQKEGKKRMKSLGNVEVPQEAFLAILHVGKDK</sequence>
<evidence type="ECO:0000259" key="8">
    <source>
        <dbReference type="PROSITE" id="PS51722"/>
    </source>
</evidence>
<dbReference type="EC" id="3.6.5.n1" evidence="7"/>
<dbReference type="Pfam" id="PF03144">
    <property type="entry name" value="GTP_EFTU_D2"/>
    <property type="match status" value="1"/>
</dbReference>
<feature type="domain" description="Tr-type G" evidence="8">
    <location>
        <begin position="2"/>
        <end position="184"/>
    </location>
</feature>
<comment type="caution">
    <text evidence="9">The sequence shown here is derived from an EMBL/GenBank/DDBJ whole genome shotgun (WGS) entry which is preliminary data.</text>
</comment>
<dbReference type="Pfam" id="PF00009">
    <property type="entry name" value="GTP_EFTU"/>
    <property type="match status" value="1"/>
</dbReference>
<evidence type="ECO:0000256" key="7">
    <source>
        <dbReference type="HAMAP-Rule" id="MF_00071"/>
    </source>
</evidence>
<dbReference type="InterPro" id="IPR006297">
    <property type="entry name" value="EF-4"/>
</dbReference>
<dbReference type="Gene3D" id="3.30.70.240">
    <property type="match status" value="1"/>
</dbReference>
<dbReference type="InterPro" id="IPR000795">
    <property type="entry name" value="T_Tr_GTP-bd_dom"/>
</dbReference>
<reference evidence="9 10" key="1">
    <citation type="submission" date="2022-12" db="EMBL/GenBank/DDBJ databases">
        <title>Genome sequence of Pasteurellaceae Bisgaard Taxon 45.</title>
        <authorList>
            <person name="Foggin C."/>
            <person name="Rosen L.E."/>
            <person name="Henton M."/>
            <person name="Buys A."/>
            <person name="Floyd T."/>
            <person name="Turner A.D."/>
            <person name="Tarbin J."/>
            <person name="Lloyd A.S."/>
            <person name="Chaitezvi C."/>
            <person name="Ellis R.J."/>
            <person name="Roberts H.C."/>
            <person name="Dastjerdi A."/>
            <person name="Nunez A."/>
            <person name="Van Vliet A.H."/>
            <person name="Steinbach F."/>
        </authorList>
    </citation>
    <scope>NUCLEOTIDE SEQUENCE [LARGE SCALE GENOMIC DNA]</scope>
    <source>
        <strain evidence="9 10">VF20HR</strain>
    </source>
</reference>
<dbReference type="InterPro" id="IPR013842">
    <property type="entry name" value="LepA_CTD"/>
</dbReference>
<dbReference type="HAMAP" id="MF_00071">
    <property type="entry name" value="LepA"/>
    <property type="match status" value="1"/>
</dbReference>
<organism evidence="9 10">
    <name type="scientific">Bisgaard Taxon 45</name>
    <dbReference type="NCBI Taxonomy" id="304289"/>
    <lineage>
        <taxon>Bacteria</taxon>
        <taxon>Pseudomonadati</taxon>
        <taxon>Pseudomonadota</taxon>
        <taxon>Gammaproteobacteria</taxon>
        <taxon>Pasteurellales</taxon>
        <taxon>Pasteurellaceae</taxon>
    </lineage>
</organism>
<dbReference type="InterPro" id="IPR000640">
    <property type="entry name" value="EFG_V-like"/>
</dbReference>
<evidence type="ECO:0000256" key="5">
    <source>
        <dbReference type="ARBA" id="ARBA00023134"/>
    </source>
</evidence>
<dbReference type="PANTHER" id="PTHR43512:SF4">
    <property type="entry name" value="TRANSLATION FACTOR GUF1 HOMOLOG, CHLOROPLASTIC"/>
    <property type="match status" value="1"/>
</dbReference>
<dbReference type="Proteomes" id="UP001224083">
    <property type="component" value="Unassembled WGS sequence"/>
</dbReference>
<dbReference type="NCBIfam" id="TIGR00231">
    <property type="entry name" value="small_GTP"/>
    <property type="match status" value="1"/>
</dbReference>
<dbReference type="InterPro" id="IPR035647">
    <property type="entry name" value="EFG_III/V"/>
</dbReference>
<keyword evidence="3 7" id="KW-0378">Hydrolase</keyword>
<dbReference type="CDD" id="cd01890">
    <property type="entry name" value="LepA"/>
    <property type="match status" value="1"/>
</dbReference>
<keyword evidence="4 7" id="KW-0648">Protein biosynthesis</keyword>
<comment type="catalytic activity">
    <reaction evidence="7">
        <text>GTP + H2O = GDP + phosphate + H(+)</text>
        <dbReference type="Rhea" id="RHEA:19669"/>
        <dbReference type="ChEBI" id="CHEBI:15377"/>
        <dbReference type="ChEBI" id="CHEBI:15378"/>
        <dbReference type="ChEBI" id="CHEBI:37565"/>
        <dbReference type="ChEBI" id="CHEBI:43474"/>
        <dbReference type="ChEBI" id="CHEBI:58189"/>
        <dbReference type="EC" id="3.6.5.n1"/>
    </reaction>
</comment>
<dbReference type="GO" id="GO:0003746">
    <property type="term" value="F:translation elongation factor activity"/>
    <property type="evidence" value="ECO:0007669"/>
    <property type="project" value="UniProtKB-KW"/>
</dbReference>
<dbReference type="InterPro" id="IPR027417">
    <property type="entry name" value="P-loop_NTPase"/>
</dbReference>
<dbReference type="PRINTS" id="PR00315">
    <property type="entry name" value="ELONGATNFCT"/>
</dbReference>
<evidence type="ECO:0000256" key="1">
    <source>
        <dbReference type="ARBA" id="ARBA00005454"/>
    </source>
</evidence>
<evidence type="ECO:0000256" key="6">
    <source>
        <dbReference type="ARBA" id="ARBA00023136"/>
    </source>
</evidence>
<name>A0ABT9KF27_9PAST</name>
<keyword evidence="10" id="KW-1185">Reference proteome</keyword>
<dbReference type="Pfam" id="PF06421">
    <property type="entry name" value="LepA_C"/>
    <property type="match status" value="1"/>
</dbReference>
<keyword evidence="2 7" id="KW-0547">Nucleotide-binding</keyword>
<gene>
    <name evidence="7 9" type="primary">lepA</name>
    <name evidence="9" type="ORF">O7M46_06600</name>
</gene>
<dbReference type="NCBIfam" id="TIGR01393">
    <property type="entry name" value="lepA"/>
    <property type="match status" value="1"/>
</dbReference>
<dbReference type="SUPFAM" id="SSF54980">
    <property type="entry name" value="EF-G C-terminal domain-like"/>
    <property type="match status" value="2"/>
</dbReference>
<feature type="binding site" evidence="7">
    <location>
        <begin position="14"/>
        <end position="19"/>
    </location>
    <ligand>
        <name>GTP</name>
        <dbReference type="ChEBI" id="CHEBI:37565"/>
    </ligand>
</feature>
<accession>A0ABT9KF27</accession>
<evidence type="ECO:0000256" key="4">
    <source>
        <dbReference type="ARBA" id="ARBA00022917"/>
    </source>
</evidence>
<protein>
    <recommendedName>
        <fullName evidence="7">Elongation factor 4</fullName>
        <shortName evidence="7">EF-4</shortName>
        <ecNumber evidence="7">3.6.5.n1</ecNumber>
    </recommendedName>
    <alternativeName>
        <fullName evidence="7">Ribosomal back-translocase LepA</fullName>
    </alternativeName>
</protein>
<dbReference type="Gene3D" id="3.30.70.2570">
    <property type="entry name" value="Elongation factor 4, C-terminal domain"/>
    <property type="match status" value="1"/>
</dbReference>
<dbReference type="SUPFAM" id="SSF52540">
    <property type="entry name" value="P-loop containing nucleoside triphosphate hydrolases"/>
    <property type="match status" value="1"/>
</dbReference>
<dbReference type="Pfam" id="PF00679">
    <property type="entry name" value="EFG_C"/>
    <property type="match status" value="1"/>
</dbReference>
<dbReference type="InterPro" id="IPR004161">
    <property type="entry name" value="EFTu-like_2"/>
</dbReference>
<dbReference type="InterPro" id="IPR031157">
    <property type="entry name" value="G_TR_CS"/>
</dbReference>
<comment type="subcellular location">
    <subcellularLocation>
        <location evidence="7">Cell membrane</location>
        <topology evidence="7">Peripheral membrane protein</topology>
        <orientation evidence="7">Cytoplasmic side</orientation>
    </subcellularLocation>
</comment>
<dbReference type="Gene3D" id="3.30.70.870">
    <property type="entry name" value="Elongation Factor G (Translational Gtpase), domain 3"/>
    <property type="match status" value="1"/>
</dbReference>
<keyword evidence="7" id="KW-1003">Cell membrane</keyword>
<keyword evidence="9" id="KW-0251">Elongation factor</keyword>
<evidence type="ECO:0000256" key="2">
    <source>
        <dbReference type="ARBA" id="ARBA00022741"/>
    </source>
</evidence>
<dbReference type="InterPro" id="IPR035654">
    <property type="entry name" value="LepA_IV"/>
</dbReference>
<dbReference type="GO" id="GO:0016787">
    <property type="term" value="F:hydrolase activity"/>
    <property type="evidence" value="ECO:0007669"/>
    <property type="project" value="UniProtKB-KW"/>
</dbReference>
<dbReference type="Gene3D" id="3.40.50.300">
    <property type="entry name" value="P-loop containing nucleotide triphosphate hydrolases"/>
    <property type="match status" value="1"/>
</dbReference>
<dbReference type="PROSITE" id="PS51722">
    <property type="entry name" value="G_TR_2"/>
    <property type="match status" value="1"/>
</dbReference>
<dbReference type="CDD" id="cd03709">
    <property type="entry name" value="lepA_C"/>
    <property type="match status" value="1"/>
</dbReference>
<evidence type="ECO:0000256" key="3">
    <source>
        <dbReference type="ARBA" id="ARBA00022801"/>
    </source>
</evidence>
<evidence type="ECO:0000313" key="9">
    <source>
        <dbReference type="EMBL" id="MDP9500625.1"/>
    </source>
</evidence>
<dbReference type="Gene3D" id="2.40.30.10">
    <property type="entry name" value="Translation factors"/>
    <property type="match status" value="1"/>
</dbReference>
<dbReference type="CDD" id="cd16260">
    <property type="entry name" value="EF4_III"/>
    <property type="match status" value="1"/>
</dbReference>
<dbReference type="InterPro" id="IPR038363">
    <property type="entry name" value="LepA_C_sf"/>
</dbReference>
<keyword evidence="6 7" id="KW-0472">Membrane</keyword>
<dbReference type="InterPro" id="IPR005225">
    <property type="entry name" value="Small_GTP-bd"/>
</dbReference>
<comment type="function">
    <text evidence="7">Required for accurate and efficient protein synthesis under certain stress conditions. May act as a fidelity factor of the translation reaction, by catalyzing a one-codon backward translocation of tRNAs on improperly translocated ribosomes. Back-translocation proceeds from a post-translocation (POST) complex to a pre-translocation (PRE) complex, thus giving elongation factor G a second chance to translocate the tRNAs correctly. Binds to ribosomes in a GTP-dependent manner.</text>
</comment>
<dbReference type="PROSITE" id="PS00301">
    <property type="entry name" value="G_TR_1"/>
    <property type="match status" value="1"/>
</dbReference>
<comment type="similarity">
    <text evidence="1 7">Belongs to the TRAFAC class translation factor GTPase superfamily. Classic translation factor GTPase family. LepA subfamily.</text>
</comment>
<evidence type="ECO:0000313" key="10">
    <source>
        <dbReference type="Proteomes" id="UP001224083"/>
    </source>
</evidence>
<proteinExistence type="inferred from homology"/>
<dbReference type="EMBL" id="JAQAHH010000006">
    <property type="protein sequence ID" value="MDP9500625.1"/>
    <property type="molecule type" value="Genomic_DNA"/>
</dbReference>